<keyword evidence="2 6" id="KW-0238">DNA-binding</keyword>
<sequence>MIDVMIVDDNPIVRSALRGFLAGADDVQVVGEAADGRTAVTAAQRLRPDVTLLDHRMPIADGLSVVSHLAEHTSVLVLTSDAADDLIAGMLRGGARGYLVHGEFDPPELLRAVRAVAAGQGWLSPRGASVTISVLRDQAAREREEASHADQLHQIRNGFGLTARERDVMELLTVGHSNAAIARRLLLTEKTVKNHLHHIFTKLHASNRTEAVMRWSGGQRQ</sequence>
<evidence type="ECO:0000259" key="4">
    <source>
        <dbReference type="PROSITE" id="PS50043"/>
    </source>
</evidence>
<dbReference type="PROSITE" id="PS50043">
    <property type="entry name" value="HTH_LUXR_2"/>
    <property type="match status" value="1"/>
</dbReference>
<dbReference type="SUPFAM" id="SSF46894">
    <property type="entry name" value="C-terminal effector domain of the bipartite response regulators"/>
    <property type="match status" value="1"/>
</dbReference>
<evidence type="ECO:0000313" key="7">
    <source>
        <dbReference type="Proteomes" id="UP000502508"/>
    </source>
</evidence>
<dbReference type="SMART" id="SM00421">
    <property type="entry name" value="HTH_LUXR"/>
    <property type="match status" value="1"/>
</dbReference>
<evidence type="ECO:0000256" key="3">
    <source>
        <dbReference type="PROSITE-ProRule" id="PRU00169"/>
    </source>
</evidence>
<evidence type="ECO:0000313" key="6">
    <source>
        <dbReference type="EMBL" id="BCB75000.1"/>
    </source>
</evidence>
<evidence type="ECO:0000259" key="5">
    <source>
        <dbReference type="PROSITE" id="PS50110"/>
    </source>
</evidence>
<protein>
    <submittedName>
        <fullName evidence="6">DNA-binding response regulator</fullName>
    </submittedName>
</protein>
<dbReference type="Pfam" id="PF00072">
    <property type="entry name" value="Response_reg"/>
    <property type="match status" value="1"/>
</dbReference>
<accession>A0A6F8XMF9</accession>
<dbReference type="CDD" id="cd06170">
    <property type="entry name" value="LuxR_C_like"/>
    <property type="match status" value="1"/>
</dbReference>
<dbReference type="EMBL" id="AP022870">
    <property type="protein sequence ID" value="BCB75000.1"/>
    <property type="molecule type" value="Genomic_DNA"/>
</dbReference>
<dbReference type="Gene3D" id="3.40.50.2300">
    <property type="match status" value="1"/>
</dbReference>
<reference evidence="6 7" key="1">
    <citation type="submission" date="2020-03" db="EMBL/GenBank/DDBJ databases">
        <title>Whole genome shotgun sequence of Phytohabitans flavus NBRC 107702.</title>
        <authorList>
            <person name="Komaki H."/>
            <person name="Tamura T."/>
        </authorList>
    </citation>
    <scope>NUCLEOTIDE SEQUENCE [LARGE SCALE GENOMIC DNA]</scope>
    <source>
        <strain evidence="6 7">NBRC 107702</strain>
    </source>
</reference>
<name>A0A6F8XMF9_9ACTN</name>
<feature type="modified residue" description="4-aspartylphosphate" evidence="3">
    <location>
        <position position="54"/>
    </location>
</feature>
<dbReference type="InterPro" id="IPR016032">
    <property type="entry name" value="Sig_transdc_resp-reg_C-effctor"/>
</dbReference>
<dbReference type="SMART" id="SM00448">
    <property type="entry name" value="REC"/>
    <property type="match status" value="1"/>
</dbReference>
<gene>
    <name evidence="6" type="ORF">Pflav_014100</name>
</gene>
<organism evidence="6 7">
    <name type="scientific">Phytohabitans flavus</name>
    <dbReference type="NCBI Taxonomy" id="1076124"/>
    <lineage>
        <taxon>Bacteria</taxon>
        <taxon>Bacillati</taxon>
        <taxon>Actinomycetota</taxon>
        <taxon>Actinomycetes</taxon>
        <taxon>Micromonosporales</taxon>
        <taxon>Micromonosporaceae</taxon>
    </lineage>
</organism>
<feature type="domain" description="Response regulatory" evidence="5">
    <location>
        <begin position="3"/>
        <end position="116"/>
    </location>
</feature>
<dbReference type="PROSITE" id="PS00622">
    <property type="entry name" value="HTH_LUXR_1"/>
    <property type="match status" value="1"/>
</dbReference>
<reference evidence="6 7" key="2">
    <citation type="submission" date="2020-03" db="EMBL/GenBank/DDBJ databases">
        <authorList>
            <person name="Ichikawa N."/>
            <person name="Kimura A."/>
            <person name="Kitahashi Y."/>
            <person name="Uohara A."/>
        </authorList>
    </citation>
    <scope>NUCLEOTIDE SEQUENCE [LARGE SCALE GENOMIC DNA]</scope>
    <source>
        <strain evidence="6 7">NBRC 107702</strain>
    </source>
</reference>
<dbReference type="CDD" id="cd17535">
    <property type="entry name" value="REC_NarL-like"/>
    <property type="match status" value="1"/>
</dbReference>
<evidence type="ECO:0000256" key="2">
    <source>
        <dbReference type="ARBA" id="ARBA00023125"/>
    </source>
</evidence>
<dbReference type="InterPro" id="IPR001789">
    <property type="entry name" value="Sig_transdc_resp-reg_receiver"/>
</dbReference>
<proteinExistence type="predicted"/>
<feature type="domain" description="HTH luxR-type" evidence="4">
    <location>
        <begin position="154"/>
        <end position="219"/>
    </location>
</feature>
<dbReference type="AlphaFoldDB" id="A0A6F8XMF9"/>
<evidence type="ECO:0000256" key="1">
    <source>
        <dbReference type="ARBA" id="ARBA00022553"/>
    </source>
</evidence>
<dbReference type="GO" id="GO:0000160">
    <property type="term" value="P:phosphorelay signal transduction system"/>
    <property type="evidence" value="ECO:0007669"/>
    <property type="project" value="InterPro"/>
</dbReference>
<dbReference type="SUPFAM" id="SSF52172">
    <property type="entry name" value="CheY-like"/>
    <property type="match status" value="1"/>
</dbReference>
<dbReference type="PROSITE" id="PS50110">
    <property type="entry name" value="RESPONSE_REGULATORY"/>
    <property type="match status" value="1"/>
</dbReference>
<dbReference type="GO" id="GO:0006355">
    <property type="term" value="P:regulation of DNA-templated transcription"/>
    <property type="evidence" value="ECO:0007669"/>
    <property type="project" value="InterPro"/>
</dbReference>
<dbReference type="Proteomes" id="UP000502508">
    <property type="component" value="Chromosome"/>
</dbReference>
<dbReference type="PANTHER" id="PTHR43214">
    <property type="entry name" value="TWO-COMPONENT RESPONSE REGULATOR"/>
    <property type="match status" value="1"/>
</dbReference>
<keyword evidence="7" id="KW-1185">Reference proteome</keyword>
<dbReference type="GO" id="GO:0003677">
    <property type="term" value="F:DNA binding"/>
    <property type="evidence" value="ECO:0007669"/>
    <property type="project" value="UniProtKB-KW"/>
</dbReference>
<dbReference type="RefSeq" id="WP_173034566.1">
    <property type="nucleotide sequence ID" value="NZ_AP022870.1"/>
</dbReference>
<dbReference type="KEGG" id="pfla:Pflav_014100"/>
<keyword evidence="1 3" id="KW-0597">Phosphoprotein</keyword>
<dbReference type="PRINTS" id="PR00038">
    <property type="entry name" value="HTHLUXR"/>
</dbReference>
<dbReference type="Pfam" id="PF00196">
    <property type="entry name" value="GerE"/>
    <property type="match status" value="1"/>
</dbReference>
<dbReference type="InterPro" id="IPR039420">
    <property type="entry name" value="WalR-like"/>
</dbReference>
<dbReference type="InterPro" id="IPR011006">
    <property type="entry name" value="CheY-like_superfamily"/>
</dbReference>
<dbReference type="InterPro" id="IPR000792">
    <property type="entry name" value="Tscrpt_reg_LuxR_C"/>
</dbReference>
<dbReference type="InterPro" id="IPR058245">
    <property type="entry name" value="NreC/VraR/RcsB-like_REC"/>
</dbReference>